<keyword evidence="2" id="KW-0472">Membrane</keyword>
<feature type="transmembrane region" description="Helical" evidence="2">
    <location>
        <begin position="567"/>
        <end position="585"/>
    </location>
</feature>
<feature type="transmembrane region" description="Helical" evidence="2">
    <location>
        <begin position="423"/>
        <end position="442"/>
    </location>
</feature>
<dbReference type="HOGENOM" id="CLU_391302_0_0_1"/>
<accession>A0A0D0BKF2</accession>
<sequence length="705" mass="78932">MVTTSSSPSLSSSLPSVDLEKNAAGVITARDDDFPSTSPISMRGIWKEAVGLLELPEEVDLDASFSSSGGGSTSVLPEGEEQCRNGPVVMTDSPEQITYELPNDETSQPSLIFEPLKEAPEGYPKLNFRPFLLRTWFLTGVCILCLIAMGCILLVDREAESTNRIFCTSDINQRLAWEYGPMFVSTSTKLLWNSVFGALSRTIPFFSLARTAPGRKGLGGSAFWLLSFLHRRWYFWITGLLRWILLVILPLLKSAFIIAQPYNRGDVCQGFYVSHPVALALAALYFILAAIAASLLIRLYGRSTGLKWDPVSIADKLALFHGSNVLPDFDIMEGLPKIGRMEALRKRVYRIGYWSVSLQPADSYNDGLFRCHGEQNPYIWYGIAREGKFPLSSSTDIHTRNSPYRKATLANPYRSFHPRLMPVGFLMWLLLLLAFLVFLFIASRHPMTLSIPSATATLVFRAILTNVITILSSVWTVADFTYRATQPFAGMCNPAPAGENIFLHYSSDLPGVVTWNALKNRHYKVAYFSMLSLFMQSVAPAIGGTLFTITAVDKTTSIVGPSAPWKVAIMAAILIICLFSVFFAWPSPKRRLPHRISDISDLLILCHASNLLRDPALCVQRRNDTKEHLYSKLFLAEYLYQFGRYTGTDRATHVGFDIQTRNRMGQPHVRWIEPQKGFSIGGWLGQGWTLRKRNTGRRYHELVGS</sequence>
<evidence type="ECO:0000313" key="3">
    <source>
        <dbReference type="EMBL" id="KIK55201.1"/>
    </source>
</evidence>
<evidence type="ECO:0000256" key="1">
    <source>
        <dbReference type="SAM" id="MobiDB-lite"/>
    </source>
</evidence>
<dbReference type="OrthoDB" id="3057599at2759"/>
<gene>
    <name evidence="3" type="ORF">GYMLUDRAFT_87704</name>
</gene>
<reference evidence="3 4" key="1">
    <citation type="submission" date="2014-04" db="EMBL/GenBank/DDBJ databases">
        <title>Evolutionary Origins and Diversification of the Mycorrhizal Mutualists.</title>
        <authorList>
            <consortium name="DOE Joint Genome Institute"/>
            <consortium name="Mycorrhizal Genomics Consortium"/>
            <person name="Kohler A."/>
            <person name="Kuo A."/>
            <person name="Nagy L.G."/>
            <person name="Floudas D."/>
            <person name="Copeland A."/>
            <person name="Barry K.W."/>
            <person name="Cichocki N."/>
            <person name="Veneault-Fourrey C."/>
            <person name="LaButti K."/>
            <person name="Lindquist E.A."/>
            <person name="Lipzen A."/>
            <person name="Lundell T."/>
            <person name="Morin E."/>
            <person name="Murat C."/>
            <person name="Riley R."/>
            <person name="Ohm R."/>
            <person name="Sun H."/>
            <person name="Tunlid A."/>
            <person name="Henrissat B."/>
            <person name="Grigoriev I.V."/>
            <person name="Hibbett D.S."/>
            <person name="Martin F."/>
        </authorList>
    </citation>
    <scope>NUCLEOTIDE SEQUENCE [LARGE SCALE GENOMIC DNA]</scope>
    <source>
        <strain evidence="3 4">FD-317 M1</strain>
    </source>
</reference>
<feature type="transmembrane region" description="Helical" evidence="2">
    <location>
        <begin position="525"/>
        <end position="547"/>
    </location>
</feature>
<evidence type="ECO:0000313" key="4">
    <source>
        <dbReference type="Proteomes" id="UP000053593"/>
    </source>
</evidence>
<keyword evidence="2" id="KW-1133">Transmembrane helix</keyword>
<dbReference type="PANTHER" id="PTHR37544:SF1">
    <property type="entry name" value="PHOSPHORIBOSYLAMINOIMIDAZOLE-SUCCINOCARBOXAMIDE SYNTHASE"/>
    <property type="match status" value="1"/>
</dbReference>
<dbReference type="InterPro" id="IPR021840">
    <property type="entry name" value="DUF3433"/>
</dbReference>
<feature type="transmembrane region" description="Helical" evidence="2">
    <location>
        <begin position="454"/>
        <end position="478"/>
    </location>
</feature>
<dbReference type="PANTHER" id="PTHR37544">
    <property type="entry name" value="SPRAY-RELATED"/>
    <property type="match status" value="1"/>
</dbReference>
<dbReference type="EMBL" id="KN834808">
    <property type="protein sequence ID" value="KIK55201.1"/>
    <property type="molecule type" value="Genomic_DNA"/>
</dbReference>
<evidence type="ECO:0000256" key="2">
    <source>
        <dbReference type="SAM" id="Phobius"/>
    </source>
</evidence>
<protein>
    <submittedName>
        <fullName evidence="3">Uncharacterized protein</fullName>
    </submittedName>
</protein>
<keyword evidence="2" id="KW-0812">Transmembrane</keyword>
<organism evidence="3 4">
    <name type="scientific">Collybiopsis luxurians FD-317 M1</name>
    <dbReference type="NCBI Taxonomy" id="944289"/>
    <lineage>
        <taxon>Eukaryota</taxon>
        <taxon>Fungi</taxon>
        <taxon>Dikarya</taxon>
        <taxon>Basidiomycota</taxon>
        <taxon>Agaricomycotina</taxon>
        <taxon>Agaricomycetes</taxon>
        <taxon>Agaricomycetidae</taxon>
        <taxon>Agaricales</taxon>
        <taxon>Marasmiineae</taxon>
        <taxon>Omphalotaceae</taxon>
        <taxon>Collybiopsis</taxon>
        <taxon>Collybiopsis luxurians</taxon>
    </lineage>
</organism>
<keyword evidence="4" id="KW-1185">Reference proteome</keyword>
<dbReference type="Proteomes" id="UP000053593">
    <property type="component" value="Unassembled WGS sequence"/>
</dbReference>
<feature type="region of interest" description="Disordered" evidence="1">
    <location>
        <begin position="64"/>
        <end position="84"/>
    </location>
</feature>
<name>A0A0D0BKF2_9AGAR</name>
<dbReference type="Pfam" id="PF11915">
    <property type="entry name" value="DUF3433"/>
    <property type="match status" value="1"/>
</dbReference>
<feature type="transmembrane region" description="Helical" evidence="2">
    <location>
        <begin position="272"/>
        <end position="297"/>
    </location>
</feature>
<feature type="transmembrane region" description="Helical" evidence="2">
    <location>
        <begin position="135"/>
        <end position="155"/>
    </location>
</feature>
<feature type="transmembrane region" description="Helical" evidence="2">
    <location>
        <begin position="233"/>
        <end position="252"/>
    </location>
</feature>
<proteinExistence type="predicted"/>
<dbReference type="AlphaFoldDB" id="A0A0D0BKF2"/>